<name>A0A4P9X4C0_9FUNG</name>
<dbReference type="EMBL" id="ML014248">
    <property type="protein sequence ID" value="RKO99902.1"/>
    <property type="molecule type" value="Genomic_DNA"/>
</dbReference>
<dbReference type="AlphaFoldDB" id="A0A4P9X4C0"/>
<sequence>MARPGPRGRPRVGWLPLLAALLGILMLAITPSAALTTDPVQPPSPDQANRLRQLWSDPDWVRQVQPRIGVQAFLSNGGGVKGRSAETAHHVVVSVNGVDPDTKAPVQWPCGQVTMHAQAPGISLELEDGDVEREGFRTVELGSDPQSFMLNGLGHVSFTLPAKYQSMTEESMLPLLYVRMQFMPAGQWVVAHIDLHAQALLKNVEPQHFIAANPQLSEAIAFMASQATKHYMTELQHASVAESRKVRRYRRDNNLHRGEAVPDVKVPAHRLTVDLERHWISTYTVHEAEAPRVRLVRRDALAQAHSGTPVEEQAKDLLLQFEGSPDDAVARETGLASYKMYRTQISNHLVTADDEHHGLLGTVLTGVAHIWQAFISLIRRIGVGLFHLLERVKTVFNWTNILRASEFLSLYFRQMSTLGFNGIDIIDRRARESMEDWQNTTNFRYNEAIEWLGGTDITLQQIVNHQHAHNITNSTTHDKHVQNTYGPRRPVLPYNPLFHGPLSLLGGGATLGGAPGARTAVIGGTQSNSHWTTSADTGVDGHSAFIQDRLVNNLPNTQFSANRPRLMELLQKLGESVRDSLMSLFKTLRPSTWENTEYHKLMFQDSSWTHFPAMALGHMLNIMRWLEGKLVTAAETIREVLWPSAKIYYAISTYLVRSPIRIPFIQDLWEQKLGRGHTQLTLLDMLCLNGAIWGVGQYTLWFKDPPFTANDVEAFRSWTSPELMLYTWNEHPLTHLRGNHELRIHRLGLYDWFPRNCLFALGMLQTALQNYQMVTGGGSPKALTSKSYSGMIFNSITGVMFAISNYPFTQMSTNDPIKLAESLKNPDKRYLGMWNWGLYSGMNGLVRPLMPAWAMKFPFMATVNTIISGYPMMRWGLGINLTVSRQVDKHDPYRLAVVGTMWFNMFMSILNMCWPFVMAFLGDERIPRSLANKVSMGRDLLSQGSGLLRNNLMMAGPVIGLLSSSWQGSGGKGGLPSDDKKNAASASATASATATATVNASPSATASPAANADAAVNAAAAAAPTAATAAVVDDPAMSMSLAASIVPTAPAPSMAATTVSSPTPTTTMTAPAS</sequence>
<evidence type="ECO:0000256" key="1">
    <source>
        <dbReference type="SAM" id="MobiDB-lite"/>
    </source>
</evidence>
<reference evidence="4" key="1">
    <citation type="journal article" date="2018" name="Nat. Microbiol.">
        <title>Leveraging single-cell genomics to expand the fungal tree of life.</title>
        <authorList>
            <person name="Ahrendt S.R."/>
            <person name="Quandt C.A."/>
            <person name="Ciobanu D."/>
            <person name="Clum A."/>
            <person name="Salamov A."/>
            <person name="Andreopoulos B."/>
            <person name="Cheng J.F."/>
            <person name="Woyke T."/>
            <person name="Pelin A."/>
            <person name="Henrissat B."/>
            <person name="Reynolds N.K."/>
            <person name="Benny G.L."/>
            <person name="Smith M.E."/>
            <person name="James T.Y."/>
            <person name="Grigoriev I.V."/>
        </authorList>
    </citation>
    <scope>NUCLEOTIDE SEQUENCE [LARGE SCALE GENOMIC DNA]</scope>
    <source>
        <strain evidence="4">ATCC 52028</strain>
    </source>
</reference>
<feature type="chain" id="PRO_5021001606" evidence="2">
    <location>
        <begin position="35"/>
        <end position="1073"/>
    </location>
</feature>
<dbReference type="Proteomes" id="UP000274922">
    <property type="component" value="Unassembled WGS sequence"/>
</dbReference>
<feature type="signal peptide" evidence="2">
    <location>
        <begin position="1"/>
        <end position="34"/>
    </location>
</feature>
<keyword evidence="4" id="KW-1185">Reference proteome</keyword>
<protein>
    <submittedName>
        <fullName evidence="3">Uncharacterized protein</fullName>
    </submittedName>
</protein>
<proteinExistence type="predicted"/>
<gene>
    <name evidence="3" type="ORF">CXG81DRAFT_27355</name>
</gene>
<evidence type="ECO:0000313" key="4">
    <source>
        <dbReference type="Proteomes" id="UP000274922"/>
    </source>
</evidence>
<evidence type="ECO:0000256" key="2">
    <source>
        <dbReference type="SAM" id="SignalP"/>
    </source>
</evidence>
<accession>A0A4P9X4C0</accession>
<feature type="region of interest" description="Disordered" evidence="1">
    <location>
        <begin position="1051"/>
        <end position="1073"/>
    </location>
</feature>
<keyword evidence="2" id="KW-0732">Signal</keyword>
<organism evidence="3 4">
    <name type="scientific">Caulochytrium protostelioides</name>
    <dbReference type="NCBI Taxonomy" id="1555241"/>
    <lineage>
        <taxon>Eukaryota</taxon>
        <taxon>Fungi</taxon>
        <taxon>Fungi incertae sedis</taxon>
        <taxon>Chytridiomycota</taxon>
        <taxon>Chytridiomycota incertae sedis</taxon>
        <taxon>Chytridiomycetes</taxon>
        <taxon>Caulochytriales</taxon>
        <taxon>Caulochytriaceae</taxon>
        <taxon>Caulochytrium</taxon>
    </lineage>
</organism>
<evidence type="ECO:0000313" key="3">
    <source>
        <dbReference type="EMBL" id="RKO99902.1"/>
    </source>
</evidence>